<evidence type="ECO:0000313" key="8">
    <source>
        <dbReference type="Proteomes" id="UP000199205"/>
    </source>
</evidence>
<dbReference type="OrthoDB" id="6844941at2"/>
<organism evidence="7 8">
    <name type="scientific">Rhizobium lusitanum</name>
    <dbReference type="NCBI Taxonomy" id="293958"/>
    <lineage>
        <taxon>Bacteria</taxon>
        <taxon>Pseudomonadati</taxon>
        <taxon>Pseudomonadota</taxon>
        <taxon>Alphaproteobacteria</taxon>
        <taxon>Hyphomicrobiales</taxon>
        <taxon>Rhizobiaceae</taxon>
        <taxon>Rhizobium/Agrobacterium group</taxon>
        <taxon>Rhizobium</taxon>
    </lineage>
</organism>
<feature type="transmembrane region" description="Helical" evidence="6">
    <location>
        <begin position="261"/>
        <end position="280"/>
    </location>
</feature>
<keyword evidence="3 6" id="KW-0812">Transmembrane</keyword>
<feature type="transmembrane region" description="Helical" evidence="6">
    <location>
        <begin position="292"/>
        <end position="309"/>
    </location>
</feature>
<evidence type="ECO:0000256" key="3">
    <source>
        <dbReference type="ARBA" id="ARBA00022692"/>
    </source>
</evidence>
<feature type="transmembrane region" description="Helical" evidence="6">
    <location>
        <begin position="114"/>
        <end position="134"/>
    </location>
</feature>
<dbReference type="RefSeq" id="WP_051963718.1">
    <property type="nucleotide sequence ID" value="NZ_FMAF01000009.1"/>
</dbReference>
<accession>A0A1C3WAA3</accession>
<feature type="transmembrane region" description="Helical" evidence="6">
    <location>
        <begin position="31"/>
        <end position="53"/>
    </location>
</feature>
<dbReference type="CDD" id="cd06579">
    <property type="entry name" value="TM_PBP1_transp_AraH_like"/>
    <property type="match status" value="1"/>
</dbReference>
<comment type="subcellular location">
    <subcellularLocation>
        <location evidence="1">Cell membrane</location>
        <topology evidence="1">Multi-pass membrane protein</topology>
    </subcellularLocation>
</comment>
<evidence type="ECO:0000256" key="4">
    <source>
        <dbReference type="ARBA" id="ARBA00022989"/>
    </source>
</evidence>
<feature type="transmembrane region" description="Helical" evidence="6">
    <location>
        <begin position="181"/>
        <end position="201"/>
    </location>
</feature>
<evidence type="ECO:0000313" key="7">
    <source>
        <dbReference type="EMBL" id="SCB36785.1"/>
    </source>
</evidence>
<dbReference type="GO" id="GO:0005886">
    <property type="term" value="C:plasma membrane"/>
    <property type="evidence" value="ECO:0007669"/>
    <property type="project" value="UniProtKB-SubCell"/>
</dbReference>
<gene>
    <name evidence="7" type="ORF">GA0061101_109119</name>
</gene>
<evidence type="ECO:0000256" key="6">
    <source>
        <dbReference type="SAM" id="Phobius"/>
    </source>
</evidence>
<sequence length="341" mass="35165">MEAATSMNSKTVARSLTLFGEIRSKSSWNQFAGPVVALIVLSVGFQLVSGSFFTIDNLKSVVEAAAVPAILAAAISFVVIMGSIDLSLEGTMATTSMIVALLVANGVNGNDYGMVGLLAALAVGLAFGLFNAVLNAVLQMPSLIVTLGTWFVGLGIAAVLFPARVPQINDPLILNLARLRLFDLSLVVYIALAVIVVSQLVLNFTRLGRMIYAIGGDEGLLVASGLRIRWVKIAAFSICGLLAGMCGVLLSAQLSTGNANIGSGLLFPAISAAVLGGTVLTGGRGGAVQSALGALILEVLNNGLIQIGAGPYTRHIISGSVIVIAVAAGGWHRRRKLRVVK</sequence>
<dbReference type="Proteomes" id="UP000199205">
    <property type="component" value="Unassembled WGS sequence"/>
</dbReference>
<dbReference type="InterPro" id="IPR001851">
    <property type="entry name" value="ABC_transp_permease"/>
</dbReference>
<keyword evidence="4 6" id="KW-1133">Transmembrane helix</keyword>
<name>A0A1C3WAA3_9HYPH</name>
<dbReference type="Pfam" id="PF02653">
    <property type="entry name" value="BPD_transp_2"/>
    <property type="match status" value="1"/>
</dbReference>
<evidence type="ECO:0000256" key="5">
    <source>
        <dbReference type="ARBA" id="ARBA00023136"/>
    </source>
</evidence>
<feature type="transmembrane region" description="Helical" evidence="6">
    <location>
        <begin position="233"/>
        <end position="255"/>
    </location>
</feature>
<proteinExistence type="predicted"/>
<evidence type="ECO:0000256" key="2">
    <source>
        <dbReference type="ARBA" id="ARBA00022475"/>
    </source>
</evidence>
<dbReference type="PANTHER" id="PTHR32196:SF72">
    <property type="entry name" value="RIBOSE IMPORT PERMEASE PROTEIN RBSC"/>
    <property type="match status" value="1"/>
</dbReference>
<dbReference type="AlphaFoldDB" id="A0A1C3WAA3"/>
<feature type="transmembrane region" description="Helical" evidence="6">
    <location>
        <begin position="140"/>
        <end position="161"/>
    </location>
</feature>
<dbReference type="GO" id="GO:0022857">
    <property type="term" value="F:transmembrane transporter activity"/>
    <property type="evidence" value="ECO:0007669"/>
    <property type="project" value="InterPro"/>
</dbReference>
<keyword evidence="5 6" id="KW-0472">Membrane</keyword>
<protein>
    <submittedName>
        <fullName evidence="7">Ribose transport system permease protein</fullName>
    </submittedName>
</protein>
<evidence type="ECO:0000256" key="1">
    <source>
        <dbReference type="ARBA" id="ARBA00004651"/>
    </source>
</evidence>
<feature type="transmembrane region" description="Helical" evidence="6">
    <location>
        <begin position="315"/>
        <end position="332"/>
    </location>
</feature>
<keyword evidence="2" id="KW-1003">Cell membrane</keyword>
<dbReference type="EMBL" id="FMAF01000009">
    <property type="protein sequence ID" value="SCB36785.1"/>
    <property type="molecule type" value="Genomic_DNA"/>
</dbReference>
<dbReference type="PANTHER" id="PTHR32196">
    <property type="entry name" value="ABC TRANSPORTER PERMEASE PROTEIN YPHD-RELATED-RELATED"/>
    <property type="match status" value="1"/>
</dbReference>
<feature type="transmembrane region" description="Helical" evidence="6">
    <location>
        <begin position="65"/>
        <end position="84"/>
    </location>
</feature>
<reference evidence="7 8" key="1">
    <citation type="submission" date="2016-08" db="EMBL/GenBank/DDBJ databases">
        <authorList>
            <person name="Seilhamer J.J."/>
        </authorList>
    </citation>
    <scope>NUCLEOTIDE SEQUENCE [LARGE SCALE GENOMIC DNA]</scope>
    <source>
        <strain evidence="7 8">P1-7</strain>
    </source>
</reference>